<name>A0A9D3XML7_9SAUR</name>
<evidence type="ECO:0000313" key="2">
    <source>
        <dbReference type="Proteomes" id="UP000827986"/>
    </source>
</evidence>
<protein>
    <submittedName>
        <fullName evidence="1">Uncharacterized protein</fullName>
    </submittedName>
</protein>
<evidence type="ECO:0000313" key="1">
    <source>
        <dbReference type="EMBL" id="KAH1182462.1"/>
    </source>
</evidence>
<organism evidence="1 2">
    <name type="scientific">Mauremys mutica</name>
    <name type="common">yellowpond turtle</name>
    <dbReference type="NCBI Taxonomy" id="74926"/>
    <lineage>
        <taxon>Eukaryota</taxon>
        <taxon>Metazoa</taxon>
        <taxon>Chordata</taxon>
        <taxon>Craniata</taxon>
        <taxon>Vertebrata</taxon>
        <taxon>Euteleostomi</taxon>
        <taxon>Archelosauria</taxon>
        <taxon>Testudinata</taxon>
        <taxon>Testudines</taxon>
        <taxon>Cryptodira</taxon>
        <taxon>Durocryptodira</taxon>
        <taxon>Testudinoidea</taxon>
        <taxon>Geoemydidae</taxon>
        <taxon>Geoemydinae</taxon>
        <taxon>Mauremys</taxon>
    </lineage>
</organism>
<sequence length="127" mass="13736">MKAWLLGQAVLSEGYSAACMLRTGVSDVCWDGRCFRALVLIIDERNDTYFPPANPLRSRMSGTGVRGPMFPRGSVMAGHQWNGGVGLEAARPRRQSSVRGLLKLHLATSTCAQPHALLGNRGGRAEL</sequence>
<proteinExistence type="predicted"/>
<gene>
    <name evidence="1" type="ORF">KIL84_010216</name>
</gene>
<reference evidence="1" key="1">
    <citation type="submission" date="2021-09" db="EMBL/GenBank/DDBJ databases">
        <title>The genome of Mauremys mutica provides insights into the evolution of semi-aquatic lifestyle.</title>
        <authorList>
            <person name="Gong S."/>
            <person name="Gao Y."/>
        </authorList>
    </citation>
    <scope>NUCLEOTIDE SEQUENCE</scope>
    <source>
        <strain evidence="1">MM-2020</strain>
        <tissue evidence="1">Muscle</tissue>
    </source>
</reference>
<accession>A0A9D3XML7</accession>
<dbReference type="Proteomes" id="UP000827986">
    <property type="component" value="Unassembled WGS sequence"/>
</dbReference>
<dbReference type="EMBL" id="JAHDVG010000467">
    <property type="protein sequence ID" value="KAH1182462.1"/>
    <property type="molecule type" value="Genomic_DNA"/>
</dbReference>
<dbReference type="AlphaFoldDB" id="A0A9D3XML7"/>
<comment type="caution">
    <text evidence="1">The sequence shown here is derived from an EMBL/GenBank/DDBJ whole genome shotgun (WGS) entry which is preliminary data.</text>
</comment>
<keyword evidence="2" id="KW-1185">Reference proteome</keyword>